<name>A0A2W2BJA9_9HYPH</name>
<dbReference type="GO" id="GO:0035438">
    <property type="term" value="F:cyclic-di-GMP binding"/>
    <property type="evidence" value="ECO:0007669"/>
    <property type="project" value="InterPro"/>
</dbReference>
<comment type="caution">
    <text evidence="3">The sequence shown here is derived from an EMBL/GenBank/DDBJ whole genome shotgun (WGS) entry which is preliminary data.</text>
</comment>
<protein>
    <recommendedName>
        <fullName evidence="2">PilZ domain-containing protein</fullName>
    </recommendedName>
</protein>
<dbReference type="Pfam" id="PF07238">
    <property type="entry name" value="PilZ"/>
    <property type="match status" value="1"/>
</dbReference>
<dbReference type="Gene3D" id="2.40.10.220">
    <property type="entry name" value="predicted glycosyltransferase like domains"/>
    <property type="match status" value="1"/>
</dbReference>
<evidence type="ECO:0000259" key="2">
    <source>
        <dbReference type="Pfam" id="PF07238"/>
    </source>
</evidence>
<dbReference type="AlphaFoldDB" id="A0A2W2BJA9"/>
<dbReference type="RefSeq" id="WP_111199106.1">
    <property type="nucleotide sequence ID" value="NZ_QKVK01000006.1"/>
</dbReference>
<dbReference type="Proteomes" id="UP000248795">
    <property type="component" value="Unassembled WGS sequence"/>
</dbReference>
<reference evidence="4" key="1">
    <citation type="submission" date="2018-06" db="EMBL/GenBank/DDBJ databases">
        <title>Aestuariibacter litoralis strain KCTC 52945T.</title>
        <authorList>
            <person name="Li X."/>
            <person name="Salam N."/>
            <person name="Li J.-L."/>
            <person name="Chen Y.-M."/>
            <person name="Yang Z.-W."/>
            <person name="Zhang L.-Y."/>
            <person name="Han M.-X."/>
            <person name="Xiao M."/>
            <person name="Li W.-J."/>
        </authorList>
    </citation>
    <scope>NUCLEOTIDE SEQUENCE [LARGE SCALE GENOMIC DNA]</scope>
    <source>
        <strain evidence="4">KCTC 52945</strain>
    </source>
</reference>
<organism evidence="3 4">
    <name type="scientific">Aestuariivirga litoralis</name>
    <dbReference type="NCBI Taxonomy" id="2650924"/>
    <lineage>
        <taxon>Bacteria</taxon>
        <taxon>Pseudomonadati</taxon>
        <taxon>Pseudomonadota</taxon>
        <taxon>Alphaproteobacteria</taxon>
        <taxon>Hyphomicrobiales</taxon>
        <taxon>Aestuariivirgaceae</taxon>
        <taxon>Aestuariivirga</taxon>
    </lineage>
</organism>
<dbReference type="SUPFAM" id="SSF141371">
    <property type="entry name" value="PilZ domain-like"/>
    <property type="match status" value="1"/>
</dbReference>
<evidence type="ECO:0000313" key="4">
    <source>
        <dbReference type="Proteomes" id="UP000248795"/>
    </source>
</evidence>
<gene>
    <name evidence="3" type="ORF">DK847_13815</name>
</gene>
<keyword evidence="4" id="KW-1185">Reference proteome</keyword>
<evidence type="ECO:0000256" key="1">
    <source>
        <dbReference type="SAM" id="MobiDB-lite"/>
    </source>
</evidence>
<proteinExistence type="predicted"/>
<sequence>MPAEPPRAVPSASHPALDQRRRSERRACSLAVSLRGGSGTYLARLTDLSADGIGMRIDTLAPLKPGTSLTLTHPELGEVPCLLRWSMHPRYGAEFQATTRVLARIRAYYDSLPPGPGEII</sequence>
<dbReference type="InterPro" id="IPR009875">
    <property type="entry name" value="PilZ_domain"/>
</dbReference>
<evidence type="ECO:0000313" key="3">
    <source>
        <dbReference type="EMBL" id="PZF76269.1"/>
    </source>
</evidence>
<feature type="region of interest" description="Disordered" evidence="1">
    <location>
        <begin position="1"/>
        <end position="24"/>
    </location>
</feature>
<dbReference type="EMBL" id="QKVK01000006">
    <property type="protein sequence ID" value="PZF76269.1"/>
    <property type="molecule type" value="Genomic_DNA"/>
</dbReference>
<feature type="domain" description="PilZ" evidence="2">
    <location>
        <begin position="19"/>
        <end position="107"/>
    </location>
</feature>
<accession>A0A2W2BJA9</accession>